<keyword evidence="2" id="KW-0472">Membrane</keyword>
<name>A0A8B8DEU2_CRAVI</name>
<evidence type="ECO:0000313" key="4">
    <source>
        <dbReference type="Proteomes" id="UP000694844"/>
    </source>
</evidence>
<dbReference type="AlphaFoldDB" id="A0A8B8DEU2"/>
<evidence type="ECO:0000313" key="5">
    <source>
        <dbReference type="RefSeq" id="XP_022326214.1"/>
    </source>
</evidence>
<sequence length="814" mass="86480">MGSAMWWIAPIYIIIMGSVYGDETVSADPRKEVNTLSNSVPSSSVERSSAPTEVTTPLGVRATPSTPQATTVGAHVAEAYSSLVPMSLSSIEVPPIVSTIETNTVGPHSSVPITSFIENSEMITSSGEISASPSPSGASMVSPVTLYPSETSVLPLSQHVSKSPDAALTPDTSLYSSSSELSSHVVNSRTSQPTGSLRMVTTSIVSSLSVSALTTAEADHVTSTYRLPYASHTVILAGTSTDSVLSLKPNSATSSHERSSVLLRPSNSESNSMSLQPSSTMRPSESRTSASPNPSTKLVSLTPIVIATSSISLLRESSMAALFTESSIDTEIALKSSADLQISTPPLIISPVSSLPHLQISTNLISDHSRVTLSASSTSLTVGQSPLQTASSETVVNTALLSVVAPSTLLSSGLKTSSISIPASELYSFHSAISSSSVYSTHPGDSTRLVSIQPTTPTTAPLSTSSTKVSSSLLSTLPSETITSELSRHTMPVTPSTITAKKTSHVTFSSISLLDSTTAPPPVTTNQTGPADEVFVNHTFEMVFEGFCDPLVNDKNVLTAFWQQLREKIVHRVKMKAILIEAKDIYCNPIRISFTFFFIPKKNLNSIANSLESFLSDIHINVTISGQVKHYRAVKLNMAPTGEKDKGGAGKPAGLEEIDLIVLIAAGSFCLVLIIAGLVICIREFYHRKRTRVFELANKYQVEDFTLTKIPRPAVTYSEKGVEVHTNGHGDPHDLEGGSLRDSIHLRVNSNENGLVIGITGTQEWQQAAATPSPSSSLPESEHLDLPLVPKEGESLQSQDNPIYYIDDNDGQSD</sequence>
<feature type="chain" id="PRO_5044666283" evidence="3">
    <location>
        <begin position="22"/>
        <end position="814"/>
    </location>
</feature>
<feature type="region of interest" description="Disordered" evidence="1">
    <location>
        <begin position="162"/>
        <end position="196"/>
    </location>
</feature>
<evidence type="ECO:0000256" key="1">
    <source>
        <dbReference type="SAM" id="MobiDB-lite"/>
    </source>
</evidence>
<keyword evidence="4" id="KW-1185">Reference proteome</keyword>
<gene>
    <name evidence="5 6" type="primary">LOC111126103</name>
</gene>
<dbReference type="KEGG" id="cvn:111126103"/>
<keyword evidence="3" id="KW-0732">Signal</keyword>
<feature type="compositionally biased region" description="Low complexity" evidence="1">
    <location>
        <begin position="173"/>
        <end position="183"/>
    </location>
</feature>
<keyword evidence="2" id="KW-1133">Transmembrane helix</keyword>
<dbReference type="Proteomes" id="UP000694844">
    <property type="component" value="Chromosome 3"/>
</dbReference>
<feature type="region of interest" description="Disordered" evidence="1">
    <location>
        <begin position="766"/>
        <end position="814"/>
    </location>
</feature>
<feature type="compositionally biased region" description="Polar residues" evidence="1">
    <location>
        <begin position="184"/>
        <end position="195"/>
    </location>
</feature>
<feature type="transmembrane region" description="Helical" evidence="2">
    <location>
        <begin position="660"/>
        <end position="682"/>
    </location>
</feature>
<dbReference type="RefSeq" id="XP_022326214.1">
    <property type="nucleotide sequence ID" value="XM_022470506.1"/>
</dbReference>
<dbReference type="OrthoDB" id="6094394at2759"/>
<reference evidence="5 6" key="1">
    <citation type="submission" date="2025-04" db="UniProtKB">
        <authorList>
            <consortium name="RefSeq"/>
        </authorList>
    </citation>
    <scope>IDENTIFICATION</scope>
    <source>
        <tissue evidence="5 6">Whole sample</tissue>
    </source>
</reference>
<dbReference type="GeneID" id="111126103"/>
<protein>
    <submittedName>
        <fullName evidence="5 6">Chitinase-like protein PB1E7.04c</fullName>
    </submittedName>
</protein>
<evidence type="ECO:0000256" key="3">
    <source>
        <dbReference type="SAM" id="SignalP"/>
    </source>
</evidence>
<proteinExistence type="predicted"/>
<keyword evidence="2" id="KW-0812">Transmembrane</keyword>
<dbReference type="RefSeq" id="XP_022326215.1">
    <property type="nucleotide sequence ID" value="XM_022470507.1"/>
</dbReference>
<accession>A0A8B8DEU2</accession>
<evidence type="ECO:0000313" key="6">
    <source>
        <dbReference type="RefSeq" id="XP_022326215.1"/>
    </source>
</evidence>
<feature type="signal peptide" evidence="3">
    <location>
        <begin position="1"/>
        <end position="21"/>
    </location>
</feature>
<feature type="region of interest" description="Disordered" evidence="1">
    <location>
        <begin position="246"/>
        <end position="296"/>
    </location>
</feature>
<organism evidence="4 6">
    <name type="scientific">Crassostrea virginica</name>
    <name type="common">Eastern oyster</name>
    <dbReference type="NCBI Taxonomy" id="6565"/>
    <lineage>
        <taxon>Eukaryota</taxon>
        <taxon>Metazoa</taxon>
        <taxon>Spiralia</taxon>
        <taxon>Lophotrochozoa</taxon>
        <taxon>Mollusca</taxon>
        <taxon>Bivalvia</taxon>
        <taxon>Autobranchia</taxon>
        <taxon>Pteriomorphia</taxon>
        <taxon>Ostreida</taxon>
        <taxon>Ostreoidea</taxon>
        <taxon>Ostreidae</taxon>
        <taxon>Crassostrea</taxon>
    </lineage>
</organism>
<feature type="compositionally biased region" description="Polar residues" evidence="1">
    <location>
        <begin position="265"/>
        <end position="296"/>
    </location>
</feature>
<evidence type="ECO:0000256" key="2">
    <source>
        <dbReference type="SAM" id="Phobius"/>
    </source>
</evidence>